<accession>D4ZFY3</accession>
<dbReference type="AlphaFoldDB" id="D4ZFY3"/>
<evidence type="ECO:0008006" key="3">
    <source>
        <dbReference type="Google" id="ProtNLM"/>
    </source>
</evidence>
<name>D4ZFY3_SHEVD</name>
<sequence>MKRSILSLLVTSAFLSGCGSDDDTPIEIETQNKAPAVSANFSPIVEKSSSTLAVIATDSDGSIAKYAWVQTAGPALAITGGDTAEISFTTPSIAVDSPISFTVNVTDNEGAVTEFIAETNIDRIETHYLLAGQVVGVQYASALISATVGSESASIAADENGNFSLNLAIDDDVDLSSSVKLIASNESSLQLASLLPSLEQLSGFITQAQSSSKILKASTQAVGDTPKISVSAVSTALYTLLVAENGGTEPTNIDAIKLIESQIDPNALIEIAAVVQILINSEVSLLPQGTTDLLSVLADPEQYNALLESIEQATPGVIEETIIAIVEDPALTPPLEAADVPSLYYQTTPVAASFIARFGSRYEFAENGTGQRASNFDILEFEWSINSGDILLTYSQDQGYTSYPMVSGVEGLSQVQKDALFAANIDQVDVVIENGHY</sequence>
<dbReference type="STRING" id="637905.SVI_0611"/>
<dbReference type="KEGG" id="svo:SVI_0611"/>
<dbReference type="HOGENOM" id="CLU_626843_0_0_6"/>
<keyword evidence="2" id="KW-1185">Reference proteome</keyword>
<protein>
    <recommendedName>
        <fullName evidence="3">PKD/Chitinase domain-containing protein</fullName>
    </recommendedName>
</protein>
<dbReference type="Gene3D" id="2.60.40.3010">
    <property type="match status" value="1"/>
</dbReference>
<proteinExistence type="predicted"/>
<dbReference type="eggNOG" id="COG5184">
    <property type="taxonomic scope" value="Bacteria"/>
</dbReference>
<organism evidence="1 2">
    <name type="scientific">Shewanella violacea (strain JCM 10179 / CIP 106290 / LMG 19151 / DSS12)</name>
    <dbReference type="NCBI Taxonomy" id="637905"/>
    <lineage>
        <taxon>Bacteria</taxon>
        <taxon>Pseudomonadati</taxon>
        <taxon>Pseudomonadota</taxon>
        <taxon>Gammaproteobacteria</taxon>
        <taxon>Alteromonadales</taxon>
        <taxon>Shewanellaceae</taxon>
        <taxon>Shewanella</taxon>
    </lineage>
</organism>
<evidence type="ECO:0000313" key="1">
    <source>
        <dbReference type="EMBL" id="BAJ00582.1"/>
    </source>
</evidence>
<dbReference type="PROSITE" id="PS51257">
    <property type="entry name" value="PROKAR_LIPOPROTEIN"/>
    <property type="match status" value="1"/>
</dbReference>
<dbReference type="Proteomes" id="UP000002350">
    <property type="component" value="Chromosome"/>
</dbReference>
<evidence type="ECO:0000313" key="2">
    <source>
        <dbReference type="Proteomes" id="UP000002350"/>
    </source>
</evidence>
<dbReference type="EMBL" id="AP011177">
    <property type="protein sequence ID" value="BAJ00582.1"/>
    <property type="molecule type" value="Genomic_DNA"/>
</dbReference>
<reference evidence="2" key="1">
    <citation type="journal article" date="2010" name="Mol. Biosyst.">
        <title>Complete genome sequence and comparative analysis of Shewanella violacea, a psychrophilic and piezophilic bacterium from deep sea floor sediments.</title>
        <authorList>
            <person name="Aono E."/>
            <person name="Baba T."/>
            <person name="Ara T."/>
            <person name="Nishi T."/>
            <person name="Nakamichi T."/>
            <person name="Inamoto E."/>
            <person name="Toyonaga H."/>
            <person name="Hasegawa M."/>
            <person name="Takai Y."/>
            <person name="Okumura Y."/>
            <person name="Baba M."/>
            <person name="Tomita M."/>
            <person name="Kato C."/>
            <person name="Oshima T."/>
            <person name="Nakasone K."/>
            <person name="Mori H."/>
        </authorList>
    </citation>
    <scope>NUCLEOTIDE SEQUENCE [LARGE SCALE GENOMIC DNA]</scope>
    <source>
        <strain evidence="2">JCM 10179 / CIP 106290 / LMG 19151 / DSS12</strain>
    </source>
</reference>
<dbReference type="Pfam" id="PF22352">
    <property type="entry name" value="K319L-like_PKD"/>
    <property type="match status" value="1"/>
</dbReference>
<gene>
    <name evidence="1" type="ordered locus">SVI_0611</name>
</gene>